<dbReference type="InterPro" id="IPR013791">
    <property type="entry name" value="RNA3'-term_phos_cycl_insert"/>
</dbReference>
<keyword evidence="5" id="KW-0963">Cytoplasm</keyword>
<dbReference type="Gene3D" id="3.65.10.20">
    <property type="entry name" value="RNA 3'-terminal phosphate cyclase domain"/>
    <property type="match status" value="1"/>
</dbReference>
<dbReference type="InterPro" id="IPR036553">
    <property type="entry name" value="RPTC_insert"/>
</dbReference>
<comment type="function">
    <text evidence="5">Catalyzes the conversion of 3'-phosphate to a 2',3'-cyclic phosphodiester at the end of RNA. The mechanism of action of the enzyme occurs in 3 steps: (A) adenylation of the enzyme by ATP; (B) transfer of adenylate to an RNA-N3'P to produce RNA-N3'PP5'A; (C) and attack of the adjacent 2'-hydroxyl on the 3'-phosphorus in the diester linkage to produce the cyclic end product. The biological role of this enzyme is unknown but it is likely to function in some aspects of cellular RNA processing.</text>
</comment>
<dbReference type="Gene3D" id="3.30.360.20">
    <property type="entry name" value="RNA 3'-terminal phosphate cyclase, insert domain"/>
    <property type="match status" value="1"/>
</dbReference>
<evidence type="ECO:0000259" key="8">
    <source>
        <dbReference type="Pfam" id="PF05189"/>
    </source>
</evidence>
<sequence length="345" mass="36737">MIEIDGSTGEGGGQILRTSLALSMCTGQPFTLTRIRAGRSKPGLMRQHLTCVMAAAEVSGAEVQGAALNSQSLTFVPGKPRAGDYSFSVGTAGSCTLVLQTVWPALLFAEGPSRLLLKGGTHNPMAPPFHFLARSYVPLMRRLGADSELSLRRLGFYPAGGGEIVATISSANDTLHPFDLIDRGAAQDAYAECFAPALPSTIARRELDALGALLGWQGDQLRVGAARQHEGPGNALLATLAFEHLTEVFTQFGEKGLNAEKVAGDLALEVSTYQASTAALGEHLADQWALPLALAVWKRQRAASYTCTALTAHAKTNFEMIARFLPVRFSSTQIDSGWLVKLEPN</sequence>
<feature type="binding site" evidence="5">
    <location>
        <begin position="283"/>
        <end position="287"/>
    </location>
    <ligand>
        <name>ATP</name>
        <dbReference type="ChEBI" id="CHEBI:30616"/>
    </ligand>
</feature>
<feature type="domain" description="RNA 3'-terminal phosphate cyclase" evidence="7">
    <location>
        <begin position="9"/>
        <end position="330"/>
    </location>
</feature>
<dbReference type="Proteomes" id="UP000325161">
    <property type="component" value="Chromosome"/>
</dbReference>
<dbReference type="GO" id="GO:0006396">
    <property type="term" value="P:RNA processing"/>
    <property type="evidence" value="ECO:0007669"/>
    <property type="project" value="UniProtKB-UniRule"/>
</dbReference>
<dbReference type="InterPro" id="IPR023797">
    <property type="entry name" value="RNA3'_phos_cyclase_dom"/>
</dbReference>
<dbReference type="NCBIfam" id="TIGR03399">
    <property type="entry name" value="RNA_3prim_cycl"/>
    <property type="match status" value="1"/>
</dbReference>
<keyword evidence="10" id="KW-1185">Reference proteome</keyword>
<dbReference type="GO" id="GO:0003963">
    <property type="term" value="F:RNA-3'-phosphate cyclase activity"/>
    <property type="evidence" value="ECO:0007669"/>
    <property type="project" value="UniProtKB-UniRule"/>
</dbReference>
<evidence type="ECO:0000256" key="2">
    <source>
        <dbReference type="ARBA" id="ARBA00022598"/>
    </source>
</evidence>
<reference evidence="9 10" key="1">
    <citation type="submission" date="2019-08" db="EMBL/GenBank/DDBJ databases">
        <title>Amphibian skin-associated Pigmentiphaga: genome sequence and occurrence across geography and hosts.</title>
        <authorList>
            <person name="Bletz M.C."/>
            <person name="Bunk B."/>
            <person name="Sproeer C."/>
            <person name="Biwer P."/>
            <person name="Reiter S."/>
            <person name="Rabemananjara F.C.E."/>
            <person name="Schulz S."/>
            <person name="Overmann J."/>
            <person name="Vences M."/>
        </authorList>
    </citation>
    <scope>NUCLEOTIDE SEQUENCE [LARGE SCALE GENOMIC DNA]</scope>
    <source>
        <strain evidence="9 10">Mada1488</strain>
    </source>
</reference>
<keyword evidence="3 5" id="KW-0547">Nucleotide-binding</keyword>
<gene>
    <name evidence="5" type="primary">rtcA</name>
    <name evidence="9" type="ORF">FXN63_03240</name>
</gene>
<dbReference type="InterPro" id="IPR013792">
    <property type="entry name" value="RNA3'P_cycl/enolpyr_Trfase_a/b"/>
</dbReference>
<dbReference type="Pfam" id="PF01137">
    <property type="entry name" value="RTC"/>
    <property type="match status" value="1"/>
</dbReference>
<name>A0A5C0ATG9_9BURK</name>
<dbReference type="InterPro" id="IPR017770">
    <property type="entry name" value="RNA3'_term_phos_cyc_type_1"/>
</dbReference>
<dbReference type="HAMAP" id="MF_00200">
    <property type="entry name" value="RTC"/>
    <property type="match status" value="1"/>
</dbReference>
<feature type="domain" description="RNA 3'-terminal phosphate cyclase insert" evidence="8">
    <location>
        <begin position="182"/>
        <end position="269"/>
    </location>
</feature>
<evidence type="ECO:0000313" key="10">
    <source>
        <dbReference type="Proteomes" id="UP000325161"/>
    </source>
</evidence>
<proteinExistence type="inferred from homology"/>
<comment type="similarity">
    <text evidence="1 5">Belongs to the RNA 3'-terminal cyclase family. Type 1 subfamily.</text>
</comment>
<dbReference type="InterPro" id="IPR000228">
    <property type="entry name" value="RNA3'_term_phos_cyc"/>
</dbReference>
<dbReference type="GO" id="GO:0005737">
    <property type="term" value="C:cytoplasm"/>
    <property type="evidence" value="ECO:0007669"/>
    <property type="project" value="UniProtKB-SubCell"/>
</dbReference>
<accession>A0A5C0ATG9</accession>
<evidence type="ECO:0000256" key="6">
    <source>
        <dbReference type="NCBIfam" id="TIGR03399"/>
    </source>
</evidence>
<dbReference type="SUPFAM" id="SSF52913">
    <property type="entry name" value="RNA 3'-terminal phosphate cyclase, RPTC, insert domain"/>
    <property type="match status" value="1"/>
</dbReference>
<evidence type="ECO:0000256" key="4">
    <source>
        <dbReference type="ARBA" id="ARBA00024481"/>
    </source>
</evidence>
<dbReference type="Pfam" id="PF05189">
    <property type="entry name" value="RTC_insert"/>
    <property type="match status" value="1"/>
</dbReference>
<keyword evidence="5" id="KW-0067">ATP-binding</keyword>
<evidence type="ECO:0000256" key="1">
    <source>
        <dbReference type="ARBA" id="ARBA00009206"/>
    </source>
</evidence>
<protein>
    <recommendedName>
        <fullName evidence="5 6">RNA 3'-terminal phosphate cyclase</fullName>
        <shortName evidence="5">RNA cyclase</shortName>
        <shortName evidence="5">RNA-3'-phosphate cyclase</shortName>
        <ecNumber evidence="5 6">6.5.1.4</ecNumber>
    </recommendedName>
</protein>
<dbReference type="SUPFAM" id="SSF55205">
    <property type="entry name" value="EPT/RTPC-like"/>
    <property type="match status" value="1"/>
</dbReference>
<dbReference type="OrthoDB" id="9789235at2"/>
<dbReference type="InterPro" id="IPR037136">
    <property type="entry name" value="RNA3'_phos_cyclase_dom_sf"/>
</dbReference>
<dbReference type="NCBIfam" id="NF003246">
    <property type="entry name" value="PRK04204.1-2"/>
    <property type="match status" value="1"/>
</dbReference>
<comment type="catalytic activity">
    <reaction evidence="4 5">
        <text>a 3'-end 3'-phospho-ribonucleotide-RNA + ATP = a 3'-end 2',3'-cyclophospho-ribonucleotide-RNA + AMP + diphosphate</text>
        <dbReference type="Rhea" id="RHEA:23976"/>
        <dbReference type="Rhea" id="RHEA-COMP:10463"/>
        <dbReference type="Rhea" id="RHEA-COMP:10464"/>
        <dbReference type="ChEBI" id="CHEBI:30616"/>
        <dbReference type="ChEBI" id="CHEBI:33019"/>
        <dbReference type="ChEBI" id="CHEBI:83062"/>
        <dbReference type="ChEBI" id="CHEBI:83064"/>
        <dbReference type="ChEBI" id="CHEBI:456215"/>
        <dbReference type="EC" id="6.5.1.4"/>
    </reaction>
</comment>
<comment type="subcellular location">
    <subcellularLocation>
        <location evidence="5">Cytoplasm</location>
    </subcellularLocation>
</comment>
<organism evidence="9 10">
    <name type="scientific">Pigmentiphaga aceris</name>
    <dbReference type="NCBI Taxonomy" id="1940612"/>
    <lineage>
        <taxon>Bacteria</taxon>
        <taxon>Pseudomonadati</taxon>
        <taxon>Pseudomonadota</taxon>
        <taxon>Betaproteobacteria</taxon>
        <taxon>Burkholderiales</taxon>
        <taxon>Alcaligenaceae</taxon>
        <taxon>Pigmentiphaga</taxon>
    </lineage>
</organism>
<dbReference type="GO" id="GO:0005524">
    <property type="term" value="F:ATP binding"/>
    <property type="evidence" value="ECO:0007669"/>
    <property type="project" value="UniProtKB-KW"/>
</dbReference>
<evidence type="ECO:0000259" key="7">
    <source>
        <dbReference type="Pfam" id="PF01137"/>
    </source>
</evidence>
<dbReference type="KEGG" id="pacr:FXN63_03240"/>
<dbReference type="AlphaFoldDB" id="A0A5C0ATG9"/>
<evidence type="ECO:0000313" key="9">
    <source>
        <dbReference type="EMBL" id="QEI04966.1"/>
    </source>
</evidence>
<feature type="binding site" evidence="5">
    <location>
        <position position="100"/>
    </location>
    <ligand>
        <name>ATP</name>
        <dbReference type="ChEBI" id="CHEBI:30616"/>
    </ligand>
</feature>
<evidence type="ECO:0000256" key="5">
    <source>
        <dbReference type="HAMAP-Rule" id="MF_00200"/>
    </source>
</evidence>
<dbReference type="PANTHER" id="PTHR11096:SF0">
    <property type="entry name" value="RNA 3'-TERMINAL PHOSPHATE CYCLASE"/>
    <property type="match status" value="1"/>
</dbReference>
<dbReference type="EC" id="6.5.1.4" evidence="5 6"/>
<feature type="active site" description="Tele-AMP-histidine intermediate" evidence="5">
    <location>
        <position position="313"/>
    </location>
</feature>
<dbReference type="EMBL" id="CP043046">
    <property type="protein sequence ID" value="QEI04966.1"/>
    <property type="molecule type" value="Genomic_DNA"/>
</dbReference>
<dbReference type="PANTHER" id="PTHR11096">
    <property type="entry name" value="RNA 3' TERMINAL PHOSPHATE CYCLASE"/>
    <property type="match status" value="1"/>
</dbReference>
<keyword evidence="2 5" id="KW-0436">Ligase</keyword>
<dbReference type="RefSeq" id="WP_148812796.1">
    <property type="nucleotide sequence ID" value="NZ_CP043046.1"/>
</dbReference>
<dbReference type="PIRSF" id="PIRSF005378">
    <property type="entry name" value="RNA3'_term_phos_cycl_euk"/>
    <property type="match status" value="1"/>
</dbReference>
<evidence type="ECO:0000256" key="3">
    <source>
        <dbReference type="ARBA" id="ARBA00022741"/>
    </source>
</evidence>